<gene>
    <name evidence="2" type="ORF">OTU49_000807</name>
</gene>
<sequence>RSGSRMSVYACGNNTCSQIVAGGPSILCCPSLIFLTGVSQVEATFSHILWRTESGWKWTGYKQYNDEISIDPEWKVFISENRTVAISSTGSLVVWEDKGWRTLHFQNDYTEATDAAAEVYSGTQNQRYSDNLIGKEEHESCTNSDHKKTEEDCDGLSLVSVEDDSMKGICLASRGKRKMPSKLQDNSIRKKMMQEKLHNASCGMQTLESNKPHIVFCHVAVEDNVLLALGKDGKMYSGSIPISLGLKVTEVAVGKEHSMALTTNGDVLTWGGGMRGQLGNGEICQREKPELVEHLQGITISSVVCGGWHSVALSSSGDVYVWGWNESGQLGFPSKSQSNHSIFGSFEHKCWCPKNVEKVRKEENSNPLLDRVNQEHTKDVVNVQASPRLLDFWSEHVKVVDVQCGDRHTLFQLDDGSAWSVGMNKYGQLGLGHTDMTEEPTQVFNSGVTRIYAGGWNSIFVTIPC</sequence>
<dbReference type="Gene3D" id="2.130.10.30">
    <property type="entry name" value="Regulator of chromosome condensation 1/beta-lactamase-inhibitor protein II"/>
    <property type="match status" value="1"/>
</dbReference>
<name>A0AAW0XJ30_CHEQU</name>
<protein>
    <submittedName>
        <fullName evidence="2">Uncharacterized protein</fullName>
    </submittedName>
</protein>
<evidence type="ECO:0000313" key="2">
    <source>
        <dbReference type="EMBL" id="KAK8744446.1"/>
    </source>
</evidence>
<dbReference type="Pfam" id="PF00415">
    <property type="entry name" value="RCC1"/>
    <property type="match status" value="3"/>
</dbReference>
<dbReference type="InterPro" id="IPR000408">
    <property type="entry name" value="Reg_chr_condens"/>
</dbReference>
<comment type="caution">
    <text evidence="2">The sequence shown here is derived from an EMBL/GenBank/DDBJ whole genome shotgun (WGS) entry which is preliminary data.</text>
</comment>
<feature type="non-terminal residue" evidence="2">
    <location>
        <position position="1"/>
    </location>
</feature>
<proteinExistence type="predicted"/>
<feature type="repeat" description="RCC1" evidence="1">
    <location>
        <begin position="317"/>
        <end position="415"/>
    </location>
</feature>
<dbReference type="PANTHER" id="PTHR46849:SF1">
    <property type="entry name" value="RCC1 DOMAIN-CONTAINING PROTEIN 1"/>
    <property type="match status" value="1"/>
</dbReference>
<feature type="repeat" description="RCC1" evidence="1">
    <location>
        <begin position="265"/>
        <end position="316"/>
    </location>
</feature>
<feature type="repeat" description="RCC1" evidence="1">
    <location>
        <begin position="416"/>
        <end position="464"/>
    </location>
</feature>
<evidence type="ECO:0000313" key="3">
    <source>
        <dbReference type="Proteomes" id="UP001445076"/>
    </source>
</evidence>
<dbReference type="PRINTS" id="PR00633">
    <property type="entry name" value="RCCNDNSATION"/>
</dbReference>
<dbReference type="AlphaFoldDB" id="A0AAW0XJ30"/>
<reference evidence="2 3" key="1">
    <citation type="journal article" date="2024" name="BMC Genomics">
        <title>Genome assembly of redclaw crayfish (Cherax quadricarinatus) provides insights into its immune adaptation and hypoxia tolerance.</title>
        <authorList>
            <person name="Liu Z."/>
            <person name="Zheng J."/>
            <person name="Li H."/>
            <person name="Fang K."/>
            <person name="Wang S."/>
            <person name="He J."/>
            <person name="Zhou D."/>
            <person name="Weng S."/>
            <person name="Chi M."/>
            <person name="Gu Z."/>
            <person name="He J."/>
            <person name="Li F."/>
            <person name="Wang M."/>
        </authorList>
    </citation>
    <scope>NUCLEOTIDE SEQUENCE [LARGE SCALE GENOMIC DNA]</scope>
    <source>
        <strain evidence="2">ZL_2023a</strain>
    </source>
</reference>
<accession>A0AAW0XJ30</accession>
<dbReference type="EMBL" id="JARKIK010000022">
    <property type="protein sequence ID" value="KAK8744446.1"/>
    <property type="molecule type" value="Genomic_DNA"/>
</dbReference>
<organism evidence="2 3">
    <name type="scientific">Cherax quadricarinatus</name>
    <name type="common">Australian red claw crayfish</name>
    <dbReference type="NCBI Taxonomy" id="27406"/>
    <lineage>
        <taxon>Eukaryota</taxon>
        <taxon>Metazoa</taxon>
        <taxon>Ecdysozoa</taxon>
        <taxon>Arthropoda</taxon>
        <taxon>Crustacea</taxon>
        <taxon>Multicrustacea</taxon>
        <taxon>Malacostraca</taxon>
        <taxon>Eumalacostraca</taxon>
        <taxon>Eucarida</taxon>
        <taxon>Decapoda</taxon>
        <taxon>Pleocyemata</taxon>
        <taxon>Astacidea</taxon>
        <taxon>Parastacoidea</taxon>
        <taxon>Parastacidae</taxon>
        <taxon>Cherax</taxon>
    </lineage>
</organism>
<dbReference type="PANTHER" id="PTHR46849">
    <property type="entry name" value="RCC1 DOMAIN-CONTAINING PROTEIN 1"/>
    <property type="match status" value="1"/>
</dbReference>
<dbReference type="InterPro" id="IPR009091">
    <property type="entry name" value="RCC1/BLIP-II"/>
</dbReference>
<dbReference type="PROSITE" id="PS50012">
    <property type="entry name" value="RCC1_3"/>
    <property type="match status" value="3"/>
</dbReference>
<keyword evidence="3" id="KW-1185">Reference proteome</keyword>
<evidence type="ECO:0000256" key="1">
    <source>
        <dbReference type="PROSITE-ProRule" id="PRU00235"/>
    </source>
</evidence>
<dbReference type="Proteomes" id="UP001445076">
    <property type="component" value="Unassembled WGS sequence"/>
</dbReference>
<dbReference type="SUPFAM" id="SSF50985">
    <property type="entry name" value="RCC1/BLIP-II"/>
    <property type="match status" value="1"/>
</dbReference>
<dbReference type="InterPro" id="IPR052830">
    <property type="entry name" value="RCC1_domain-containing"/>
</dbReference>